<dbReference type="Gene3D" id="3.90.70.10">
    <property type="entry name" value="Cysteine proteinases"/>
    <property type="match status" value="1"/>
</dbReference>
<dbReference type="GO" id="GO:0004197">
    <property type="term" value="F:cysteine-type endopeptidase activity"/>
    <property type="evidence" value="ECO:0000318"/>
    <property type="project" value="GO_Central"/>
</dbReference>
<dbReference type="SMART" id="SM00645">
    <property type="entry name" value="Pept_C1"/>
    <property type="match status" value="1"/>
</dbReference>
<dbReference type="PRINTS" id="PR00705">
    <property type="entry name" value="PAPAIN"/>
</dbReference>
<organism evidence="3 4">
    <name type="scientific">Entamoeba histolytica (strain ATCC 30459 / HM-1:IMSS / ABRM)</name>
    <dbReference type="NCBI Taxonomy" id="294381"/>
    <lineage>
        <taxon>Eukaryota</taxon>
        <taxon>Amoebozoa</taxon>
        <taxon>Evosea</taxon>
        <taxon>Archamoebae</taxon>
        <taxon>Mastigamoebida</taxon>
        <taxon>Entamoebidae</taxon>
        <taxon>Entamoeba</taxon>
    </lineage>
</organism>
<dbReference type="MEROPS" id="C01.123"/>
<dbReference type="GO" id="GO:0005615">
    <property type="term" value="C:extracellular space"/>
    <property type="evidence" value="ECO:0000318"/>
    <property type="project" value="GO_Central"/>
</dbReference>
<dbReference type="RefSeq" id="XP_652465.2">
    <property type="nucleotide sequence ID" value="XM_647373.2"/>
</dbReference>
<keyword evidence="4" id="KW-1185">Reference proteome</keyword>
<dbReference type="CDD" id="cd02248">
    <property type="entry name" value="Peptidase_C1A"/>
    <property type="match status" value="1"/>
</dbReference>
<dbReference type="GeneID" id="3406777"/>
<sequence length="316" mass="36255">MNLILLIIIYKSFSQKPSTFYGLLPKKSIQPLLSSEIPLRLHKNNTFYPFRLNEIPSSLSYCGIYRKRNPHKTEDYCIKQTMNQGECGGCYAMALAQVLQAHYTHLTLKHQAFSTQQIIDCSNNNGCSGGWPTSVLESLQYFVSEIEYPYRLITINGNSTNNYKKECIRGRRTKIHVSDYKEVIGPITFEQIKVLLIEHGPFIGMIYSNDQLRKYSGGILHLDCPVVPTLNHAIIVVGYGQENQEKYIIIRNSWGNSWGEMGYARISMNDLCGLDGIKYSDYPTILYLKTQCLFLFFSLNIITDNFIVPQQVYSNY</sequence>
<reference evidence="3" key="1">
    <citation type="journal article" date="2005" name="Nature">
        <title>The genome of the protist parasite Entamoeba histolytica.</title>
        <authorList>
            <person name="Loftus B."/>
            <person name="Anderson I."/>
            <person name="Davies R."/>
            <person name="Alsmark U.C."/>
            <person name="Samuelson J."/>
            <person name="Amedeo P."/>
            <person name="Roncaglia P."/>
            <person name="Berriman M."/>
            <person name="Hirt R.P."/>
            <person name="Mann B.J."/>
            <person name="Nozaki T."/>
            <person name="Suh B."/>
            <person name="Pop M."/>
            <person name="Duchene M."/>
            <person name="Ackers J."/>
            <person name="Tannich E."/>
            <person name="Leippe M."/>
            <person name="Hofer M."/>
            <person name="Bruchhaus I."/>
            <person name="Willhoeft U."/>
            <person name="Bhattacharya A."/>
            <person name="Chillingworth T."/>
            <person name="Churcher C."/>
            <person name="Hance Z."/>
            <person name="Harris B."/>
            <person name="Harris D."/>
            <person name="Jagels K."/>
            <person name="Moule S."/>
            <person name="Mungall K."/>
            <person name="Ormond D."/>
            <person name="Squares R."/>
            <person name="Whitehead S."/>
            <person name="Quail M.A."/>
            <person name="Rabbinowitsch E."/>
            <person name="Norbertczak H."/>
            <person name="Price C."/>
            <person name="Wang Z."/>
            <person name="Guillen N."/>
            <person name="Gilchrist C."/>
            <person name="Stroup S.E."/>
            <person name="Bhattacharya S."/>
            <person name="Lohia A."/>
            <person name="Foster P.G."/>
            <person name="Sicheritz-Ponten T."/>
            <person name="Weber C."/>
            <person name="Singh U."/>
            <person name="Mukherjee C."/>
            <person name="El-Sayed N.M."/>
            <person name="Petri W.A.Jr."/>
            <person name="Clark C.G."/>
            <person name="Embley T.M."/>
            <person name="Barrell B."/>
            <person name="Fraser C.M."/>
            <person name="Hall N."/>
        </authorList>
    </citation>
    <scope>NUCLEOTIDE SEQUENCE [LARGE SCALE GENOMIC DNA]</scope>
    <source>
        <strain evidence="3">HM-1:IMSS</strain>
    </source>
</reference>
<name>A0A8U0WPP5_ENTH1</name>
<proteinExistence type="inferred from homology"/>
<evidence type="ECO:0000259" key="2">
    <source>
        <dbReference type="SMART" id="SM00645"/>
    </source>
</evidence>
<dbReference type="InterPro" id="IPR013128">
    <property type="entry name" value="Peptidase_C1A"/>
</dbReference>
<dbReference type="Pfam" id="PF00112">
    <property type="entry name" value="Peptidase_C1"/>
    <property type="match status" value="1"/>
</dbReference>
<dbReference type="GO" id="GO:0051603">
    <property type="term" value="P:proteolysis involved in protein catabolic process"/>
    <property type="evidence" value="ECO:0000318"/>
    <property type="project" value="GO_Central"/>
</dbReference>
<dbReference type="KEGG" id="ehi:EHI_126170"/>
<gene>
    <name evidence="3" type="ORF">EHI_126170</name>
</gene>
<dbReference type="GO" id="GO:0005764">
    <property type="term" value="C:lysosome"/>
    <property type="evidence" value="ECO:0000318"/>
    <property type="project" value="GO_Central"/>
</dbReference>
<reference evidence="3" key="2">
    <citation type="submission" date="2007-03" db="EMBL/GenBank/DDBJ databases">
        <authorList>
            <person name="Lorenzi H."/>
            <person name="Amedeo P."/>
            <person name="Inman J."/>
            <person name="Schobel S."/>
            <person name="Caler E."/>
        </authorList>
    </citation>
    <scope>GENOME REANNOTATION</scope>
    <source>
        <strain evidence="3">HM-1:IMSS</strain>
    </source>
</reference>
<dbReference type="Proteomes" id="UP000001926">
    <property type="component" value="Partially assembled WGS sequence"/>
</dbReference>
<dbReference type="InterPro" id="IPR039417">
    <property type="entry name" value="Peptidase_C1A_papain-like"/>
</dbReference>
<keyword evidence="3" id="KW-0645">Protease</keyword>
<dbReference type="PANTHER" id="PTHR12411">
    <property type="entry name" value="CYSTEINE PROTEASE FAMILY C1-RELATED"/>
    <property type="match status" value="1"/>
</dbReference>
<evidence type="ECO:0000313" key="3">
    <source>
        <dbReference type="EMBL" id="EAL47089.2"/>
    </source>
</evidence>
<keyword evidence="3" id="KW-0378">Hydrolase</keyword>
<dbReference type="EMBL" id="DS571160">
    <property type="protein sequence ID" value="EAL47089.2"/>
    <property type="molecule type" value="Genomic_DNA"/>
</dbReference>
<dbReference type="OrthoDB" id="190265at2759"/>
<comment type="similarity">
    <text evidence="1">Belongs to the peptidase C1 family.</text>
</comment>
<dbReference type="InterPro" id="IPR038765">
    <property type="entry name" value="Papain-like_cys_pep_sf"/>
</dbReference>
<protein>
    <submittedName>
        <fullName evidence="3">Cysteine protease, putative</fullName>
    </submittedName>
</protein>
<dbReference type="HOGENOM" id="CLU_881206_0_0_1"/>
<dbReference type="InterPro" id="IPR000668">
    <property type="entry name" value="Peptidase_C1A_C"/>
</dbReference>
<dbReference type="SUPFAM" id="SSF54001">
    <property type="entry name" value="Cysteine proteinases"/>
    <property type="match status" value="1"/>
</dbReference>
<dbReference type="FunFam" id="3.90.70.10:FF:000225">
    <property type="entry name" value="Cysteine protease 15"/>
    <property type="match status" value="1"/>
</dbReference>
<dbReference type="AlphaFoldDB" id="A0A8U0WPP5"/>
<evidence type="ECO:0000256" key="1">
    <source>
        <dbReference type="ARBA" id="ARBA00008455"/>
    </source>
</evidence>
<dbReference type="OMA" id="SYCGTYR"/>
<evidence type="ECO:0000313" key="4">
    <source>
        <dbReference type="Proteomes" id="UP000001926"/>
    </source>
</evidence>
<accession>A0A8U0WPP5</accession>
<feature type="domain" description="Peptidase C1A papain C-terminal" evidence="2">
    <location>
        <begin position="73"/>
        <end position="284"/>
    </location>
</feature>